<evidence type="ECO:0000313" key="3">
    <source>
        <dbReference type="Proteomes" id="UP000801492"/>
    </source>
</evidence>
<evidence type="ECO:0000313" key="2">
    <source>
        <dbReference type="EMBL" id="KAF2892325.1"/>
    </source>
</evidence>
<protein>
    <submittedName>
        <fullName evidence="2">Uncharacterized protein</fullName>
    </submittedName>
</protein>
<accession>A0A8K0CRL4</accession>
<comment type="caution">
    <text evidence="2">The sequence shown here is derived from an EMBL/GenBank/DDBJ whole genome shotgun (WGS) entry which is preliminary data.</text>
</comment>
<evidence type="ECO:0000256" key="1">
    <source>
        <dbReference type="SAM" id="MobiDB-lite"/>
    </source>
</evidence>
<name>A0A8K0CRL4_IGNLU</name>
<reference evidence="2" key="1">
    <citation type="submission" date="2019-08" db="EMBL/GenBank/DDBJ databases">
        <title>The genome of the North American firefly Photinus pyralis.</title>
        <authorList>
            <consortium name="Photinus pyralis genome working group"/>
            <person name="Fallon T.R."/>
            <person name="Sander Lower S.E."/>
            <person name="Weng J.-K."/>
        </authorList>
    </citation>
    <scope>NUCLEOTIDE SEQUENCE</scope>
    <source>
        <strain evidence="2">TRF0915ILg1</strain>
        <tissue evidence="2">Whole body</tissue>
    </source>
</reference>
<dbReference type="EMBL" id="VTPC01008811">
    <property type="protein sequence ID" value="KAF2892325.1"/>
    <property type="molecule type" value="Genomic_DNA"/>
</dbReference>
<organism evidence="2 3">
    <name type="scientific">Ignelater luminosus</name>
    <name type="common">Cucubano</name>
    <name type="synonym">Pyrophorus luminosus</name>
    <dbReference type="NCBI Taxonomy" id="2038154"/>
    <lineage>
        <taxon>Eukaryota</taxon>
        <taxon>Metazoa</taxon>
        <taxon>Ecdysozoa</taxon>
        <taxon>Arthropoda</taxon>
        <taxon>Hexapoda</taxon>
        <taxon>Insecta</taxon>
        <taxon>Pterygota</taxon>
        <taxon>Neoptera</taxon>
        <taxon>Endopterygota</taxon>
        <taxon>Coleoptera</taxon>
        <taxon>Polyphaga</taxon>
        <taxon>Elateriformia</taxon>
        <taxon>Elateroidea</taxon>
        <taxon>Elateridae</taxon>
        <taxon>Agrypninae</taxon>
        <taxon>Pyrophorini</taxon>
        <taxon>Ignelater</taxon>
    </lineage>
</organism>
<dbReference type="AlphaFoldDB" id="A0A8K0CRL4"/>
<gene>
    <name evidence="2" type="ORF">ILUMI_13849</name>
</gene>
<sequence>MLDPSTTDTDTSLNTTTTEHNNVANSLDVNSQVITMERSEVGNGDIDHHISTIVMPAVIKKRGRPAGADVTVIELKKKKAVCAHYRLIKKARTKKSPIF</sequence>
<keyword evidence="3" id="KW-1185">Reference proteome</keyword>
<dbReference type="Proteomes" id="UP000801492">
    <property type="component" value="Unassembled WGS sequence"/>
</dbReference>
<feature type="compositionally biased region" description="Low complexity" evidence="1">
    <location>
        <begin position="1"/>
        <end position="18"/>
    </location>
</feature>
<proteinExistence type="predicted"/>
<feature type="region of interest" description="Disordered" evidence="1">
    <location>
        <begin position="1"/>
        <end position="23"/>
    </location>
</feature>